<name>A0A3S1AZX4_9BACT</name>
<evidence type="ECO:0000256" key="5">
    <source>
        <dbReference type="ARBA" id="ARBA00023136"/>
    </source>
</evidence>
<dbReference type="Proteomes" id="UP000281028">
    <property type="component" value="Unassembled WGS sequence"/>
</dbReference>
<gene>
    <name evidence="7" type="ORF">ECE50_024830</name>
</gene>
<evidence type="ECO:0000256" key="2">
    <source>
        <dbReference type="ARBA" id="ARBA00022475"/>
    </source>
</evidence>
<evidence type="ECO:0000313" key="7">
    <source>
        <dbReference type="EMBL" id="NSL90084.1"/>
    </source>
</evidence>
<keyword evidence="6 7" id="KW-0012">Acyltransferase</keyword>
<sequence length="293" mass="34217">MSVIAYYLLLPVIYAVSLLPFRILYFLSDIVYVLLYHLLGYRKKVVLQNLRNSFPDKNEAEIQRICKDFYHYLCDLFLETFKTLTISKQAMVNHCRFTDETLALFDQLAADKKSVVLVMGHKGNWEWAGNTFSILCRQQLYVIYHPLANKQFNGLMYRMRTRFGTRLIAMQDTFRDMVQNRGEVNATAFIADQAPQPKTAHWLTFLHQDTPVFKGTEKIAQKLNYPVVYVTVHRVRRGYYSVSAHMLTSTPATEKDGDITAAHTRQLETDIIAQPATWLWSHKRWKHRRASVI</sequence>
<dbReference type="AlphaFoldDB" id="A0A3S1AZX4"/>
<comment type="caution">
    <text evidence="7">The sequence shown here is derived from an EMBL/GenBank/DDBJ whole genome shotgun (WGS) entry which is preliminary data.</text>
</comment>
<evidence type="ECO:0000256" key="1">
    <source>
        <dbReference type="ARBA" id="ARBA00004533"/>
    </source>
</evidence>
<evidence type="ECO:0000313" key="8">
    <source>
        <dbReference type="Proteomes" id="UP000281028"/>
    </source>
</evidence>
<keyword evidence="3" id="KW-0997">Cell inner membrane</keyword>
<organism evidence="7 8">
    <name type="scientific">Chitinophaga solisilvae</name>
    <dbReference type="NCBI Taxonomy" id="1233460"/>
    <lineage>
        <taxon>Bacteria</taxon>
        <taxon>Pseudomonadati</taxon>
        <taxon>Bacteroidota</taxon>
        <taxon>Chitinophagia</taxon>
        <taxon>Chitinophagales</taxon>
        <taxon>Chitinophagaceae</taxon>
        <taxon>Chitinophaga</taxon>
    </lineage>
</organism>
<dbReference type="EMBL" id="RIAR02000001">
    <property type="protein sequence ID" value="NSL90084.1"/>
    <property type="molecule type" value="Genomic_DNA"/>
</dbReference>
<dbReference type="Pfam" id="PF03279">
    <property type="entry name" value="Lip_A_acyltrans"/>
    <property type="match status" value="1"/>
</dbReference>
<evidence type="ECO:0000256" key="6">
    <source>
        <dbReference type="ARBA" id="ARBA00023315"/>
    </source>
</evidence>
<dbReference type="CDD" id="cd07984">
    <property type="entry name" value="LPLAT_LABLAT-like"/>
    <property type="match status" value="1"/>
</dbReference>
<accession>A0A3S1AZX4</accession>
<reference evidence="7" key="1">
    <citation type="submission" date="2020-05" db="EMBL/GenBank/DDBJ databases">
        <title>Chitinophaga laudate sp. nov., isolated from a tropical peat swamp.</title>
        <authorList>
            <person name="Goh C.B.S."/>
            <person name="Lee M.S."/>
            <person name="Parimannan S."/>
            <person name="Pasbakhsh P."/>
            <person name="Yule C.M."/>
            <person name="Rajandas H."/>
            <person name="Loke S."/>
            <person name="Croft L."/>
            <person name="Tan J.B.L."/>
        </authorList>
    </citation>
    <scope>NUCLEOTIDE SEQUENCE</scope>
    <source>
        <strain evidence="7">Mgbs1</strain>
    </source>
</reference>
<evidence type="ECO:0000256" key="4">
    <source>
        <dbReference type="ARBA" id="ARBA00022679"/>
    </source>
</evidence>
<dbReference type="OrthoDB" id="9801955at2"/>
<keyword evidence="2" id="KW-1003">Cell membrane</keyword>
<dbReference type="PIRSF" id="PIRSF026649">
    <property type="entry name" value="MsbB"/>
    <property type="match status" value="1"/>
</dbReference>
<keyword evidence="5" id="KW-0472">Membrane</keyword>
<dbReference type="GO" id="GO:0009247">
    <property type="term" value="P:glycolipid biosynthetic process"/>
    <property type="evidence" value="ECO:0007669"/>
    <property type="project" value="UniProtKB-ARBA"/>
</dbReference>
<dbReference type="PANTHER" id="PTHR30606:SF10">
    <property type="entry name" value="PHOSPHATIDYLINOSITOL MANNOSIDE ACYLTRANSFERASE"/>
    <property type="match status" value="1"/>
</dbReference>
<proteinExistence type="predicted"/>
<comment type="subcellular location">
    <subcellularLocation>
        <location evidence="1">Cell inner membrane</location>
    </subcellularLocation>
</comment>
<evidence type="ECO:0000256" key="3">
    <source>
        <dbReference type="ARBA" id="ARBA00022519"/>
    </source>
</evidence>
<dbReference type="PANTHER" id="PTHR30606">
    <property type="entry name" value="LIPID A BIOSYNTHESIS LAUROYL ACYLTRANSFERASE"/>
    <property type="match status" value="1"/>
</dbReference>
<protein>
    <submittedName>
        <fullName evidence="7">Lipid A biosynthesis acyltransferase</fullName>
    </submittedName>
</protein>
<dbReference type="InterPro" id="IPR004960">
    <property type="entry name" value="LipA_acyltrans"/>
</dbReference>
<keyword evidence="4" id="KW-0808">Transferase</keyword>
<dbReference type="GO" id="GO:0016746">
    <property type="term" value="F:acyltransferase activity"/>
    <property type="evidence" value="ECO:0007669"/>
    <property type="project" value="UniProtKB-KW"/>
</dbReference>
<keyword evidence="8" id="KW-1185">Reference proteome</keyword>
<dbReference type="GO" id="GO:0005886">
    <property type="term" value="C:plasma membrane"/>
    <property type="evidence" value="ECO:0007669"/>
    <property type="project" value="UniProtKB-SubCell"/>
</dbReference>